<dbReference type="GO" id="GO:0016987">
    <property type="term" value="F:sigma factor activity"/>
    <property type="evidence" value="ECO:0007669"/>
    <property type="project" value="UniProtKB-KW"/>
</dbReference>
<evidence type="ECO:0000256" key="1">
    <source>
        <dbReference type="ARBA" id="ARBA00010641"/>
    </source>
</evidence>
<dbReference type="InterPro" id="IPR013324">
    <property type="entry name" value="RNA_pol_sigma_r3/r4-like"/>
</dbReference>
<protein>
    <submittedName>
        <fullName evidence="7">Uncharacterized protein</fullName>
    </submittedName>
</protein>
<dbReference type="InterPro" id="IPR036388">
    <property type="entry name" value="WH-like_DNA-bd_sf"/>
</dbReference>
<dbReference type="Gene3D" id="1.10.1740.10">
    <property type="match status" value="1"/>
</dbReference>
<dbReference type="Pfam" id="PF04542">
    <property type="entry name" value="Sigma70_r2"/>
    <property type="match status" value="1"/>
</dbReference>
<dbReference type="SUPFAM" id="SSF88659">
    <property type="entry name" value="Sigma3 and sigma4 domains of RNA polymerase sigma factors"/>
    <property type="match status" value="1"/>
</dbReference>
<dbReference type="Gene3D" id="1.10.10.10">
    <property type="entry name" value="Winged helix-like DNA-binding domain superfamily/Winged helix DNA-binding domain"/>
    <property type="match status" value="1"/>
</dbReference>
<sequence length="159" mass="19254">MRYIMRTTDISYADAENLLQDIFIKIYRYIHEYDERYSFSSWVYRIAHNMIIDDYRKNKKDADNISLDDEEYKNIVDSLTDWNSPHNDLKRSDVRWCVQKAISSLIQDYREALILKCIEWYSYEEISDILKIPVWTASTLVNRAKKQLKENLEKLKCNY</sequence>
<feature type="domain" description="RNA polymerase sigma factor 70 region 4 type 2" evidence="6">
    <location>
        <begin position="96"/>
        <end position="148"/>
    </location>
</feature>
<evidence type="ECO:0000259" key="6">
    <source>
        <dbReference type="Pfam" id="PF08281"/>
    </source>
</evidence>
<dbReference type="EMBL" id="AMFJ01000694">
    <property type="protein sequence ID" value="EKE26728.1"/>
    <property type="molecule type" value="Genomic_DNA"/>
</dbReference>
<dbReference type="Pfam" id="PF08281">
    <property type="entry name" value="Sigma70_r4_2"/>
    <property type="match status" value="1"/>
</dbReference>
<evidence type="ECO:0000259" key="5">
    <source>
        <dbReference type="Pfam" id="PF04542"/>
    </source>
</evidence>
<dbReference type="CDD" id="cd06171">
    <property type="entry name" value="Sigma70_r4"/>
    <property type="match status" value="1"/>
</dbReference>
<dbReference type="SUPFAM" id="SSF88946">
    <property type="entry name" value="Sigma2 domain of RNA polymerase sigma factors"/>
    <property type="match status" value="1"/>
</dbReference>
<dbReference type="InterPro" id="IPR013249">
    <property type="entry name" value="RNA_pol_sigma70_r4_t2"/>
</dbReference>
<evidence type="ECO:0000256" key="2">
    <source>
        <dbReference type="ARBA" id="ARBA00023015"/>
    </source>
</evidence>
<dbReference type="InterPro" id="IPR007627">
    <property type="entry name" value="RNA_pol_sigma70_r2"/>
</dbReference>
<name>K2FUW9_9BACT</name>
<dbReference type="InterPro" id="IPR013325">
    <property type="entry name" value="RNA_pol_sigma_r2"/>
</dbReference>
<keyword evidence="3" id="KW-0731">Sigma factor</keyword>
<organism evidence="7">
    <name type="scientific">uncultured bacterium</name>
    <name type="common">gcode 4</name>
    <dbReference type="NCBI Taxonomy" id="1234023"/>
    <lineage>
        <taxon>Bacteria</taxon>
        <taxon>environmental samples</taxon>
    </lineage>
</organism>
<comment type="caution">
    <text evidence="7">The sequence shown here is derived from an EMBL/GenBank/DDBJ whole genome shotgun (WGS) entry which is preliminary data.</text>
</comment>
<dbReference type="InterPro" id="IPR014284">
    <property type="entry name" value="RNA_pol_sigma-70_dom"/>
</dbReference>
<dbReference type="GO" id="GO:0003677">
    <property type="term" value="F:DNA binding"/>
    <property type="evidence" value="ECO:0007669"/>
    <property type="project" value="InterPro"/>
</dbReference>
<dbReference type="AlphaFoldDB" id="K2FUW9"/>
<dbReference type="NCBIfam" id="TIGR02937">
    <property type="entry name" value="sigma70-ECF"/>
    <property type="match status" value="1"/>
</dbReference>
<gene>
    <name evidence="7" type="ORF">ACD_4C00178G0001</name>
</gene>
<feature type="domain" description="RNA polymerase sigma-70 region 2" evidence="5">
    <location>
        <begin position="3"/>
        <end position="60"/>
    </location>
</feature>
<comment type="similarity">
    <text evidence="1">Belongs to the sigma-70 factor family. ECF subfamily.</text>
</comment>
<evidence type="ECO:0000256" key="3">
    <source>
        <dbReference type="ARBA" id="ARBA00023082"/>
    </source>
</evidence>
<dbReference type="PANTHER" id="PTHR43133">
    <property type="entry name" value="RNA POLYMERASE ECF-TYPE SIGMA FACTO"/>
    <property type="match status" value="1"/>
</dbReference>
<dbReference type="GO" id="GO:0006352">
    <property type="term" value="P:DNA-templated transcription initiation"/>
    <property type="evidence" value="ECO:0007669"/>
    <property type="project" value="InterPro"/>
</dbReference>
<evidence type="ECO:0000313" key="7">
    <source>
        <dbReference type="EMBL" id="EKE26728.1"/>
    </source>
</evidence>
<reference evidence="7" key="1">
    <citation type="journal article" date="2012" name="Science">
        <title>Fermentation, hydrogen, and sulfur metabolism in multiple uncultivated bacterial phyla.</title>
        <authorList>
            <person name="Wrighton K.C."/>
            <person name="Thomas B.C."/>
            <person name="Sharon I."/>
            <person name="Miller C.S."/>
            <person name="Castelle C.J."/>
            <person name="VerBerkmoes N.C."/>
            <person name="Wilkins M.J."/>
            <person name="Hettich R.L."/>
            <person name="Lipton M.S."/>
            <person name="Williams K.H."/>
            <person name="Long P.E."/>
            <person name="Banfield J.F."/>
        </authorList>
    </citation>
    <scope>NUCLEOTIDE SEQUENCE [LARGE SCALE GENOMIC DNA]</scope>
</reference>
<dbReference type="InterPro" id="IPR039425">
    <property type="entry name" value="RNA_pol_sigma-70-like"/>
</dbReference>
<keyword evidence="4" id="KW-0804">Transcription</keyword>
<evidence type="ECO:0000256" key="4">
    <source>
        <dbReference type="ARBA" id="ARBA00023163"/>
    </source>
</evidence>
<keyword evidence="2" id="KW-0805">Transcription regulation</keyword>
<proteinExistence type="inferred from homology"/>
<dbReference type="PANTHER" id="PTHR43133:SF51">
    <property type="entry name" value="RNA POLYMERASE SIGMA FACTOR"/>
    <property type="match status" value="1"/>
</dbReference>
<accession>K2FUW9</accession>